<keyword evidence="4" id="KW-0276">Fatty acid metabolism</keyword>
<dbReference type="GO" id="GO:0006633">
    <property type="term" value="P:fatty acid biosynthetic process"/>
    <property type="evidence" value="ECO:0007669"/>
    <property type="project" value="UniProtKB-KW"/>
</dbReference>
<evidence type="ECO:0000256" key="2">
    <source>
        <dbReference type="ARBA" id="ARBA00022679"/>
    </source>
</evidence>
<keyword evidence="2 9" id="KW-0808">Transferase</keyword>
<dbReference type="Pfam" id="PF01648">
    <property type="entry name" value="ACPS"/>
    <property type="match status" value="1"/>
</dbReference>
<dbReference type="EMBL" id="VSSQ01003220">
    <property type="protein sequence ID" value="MPM19673.1"/>
    <property type="molecule type" value="Genomic_DNA"/>
</dbReference>
<dbReference type="NCBIfam" id="TIGR00516">
    <property type="entry name" value="acpS"/>
    <property type="match status" value="1"/>
</dbReference>
<dbReference type="InterPro" id="IPR037143">
    <property type="entry name" value="4-PPantetheinyl_Trfase_dom_sf"/>
</dbReference>
<evidence type="ECO:0000256" key="6">
    <source>
        <dbReference type="ARBA" id="ARBA00023098"/>
    </source>
</evidence>
<evidence type="ECO:0000256" key="1">
    <source>
        <dbReference type="ARBA" id="ARBA00022516"/>
    </source>
</evidence>
<dbReference type="Gene3D" id="3.90.470.20">
    <property type="entry name" value="4'-phosphopantetheinyl transferase domain"/>
    <property type="match status" value="1"/>
</dbReference>
<dbReference type="EC" id="2.7.8.7" evidence="9"/>
<organism evidence="9">
    <name type="scientific">bioreactor metagenome</name>
    <dbReference type="NCBI Taxonomy" id="1076179"/>
    <lineage>
        <taxon>unclassified sequences</taxon>
        <taxon>metagenomes</taxon>
        <taxon>ecological metagenomes</taxon>
    </lineage>
</organism>
<comment type="caution">
    <text evidence="9">The sequence shown here is derived from an EMBL/GenBank/DDBJ whole genome shotgun (WGS) entry which is preliminary data.</text>
</comment>
<evidence type="ECO:0000259" key="8">
    <source>
        <dbReference type="Pfam" id="PF01648"/>
    </source>
</evidence>
<gene>
    <name evidence="9" type="primary">acpS_12</name>
    <name evidence="9" type="ORF">SDC9_66099</name>
</gene>
<sequence length="125" mass="13061">MIEGIGVDVVNIERIGKLSDAVKQRLFHPQELKEASSLAGGVQSEFLAGRFAAKEAVGKALGTGLKGISLQEIWVEKQADGSPRLCFSGRAKALMGTRTAMLSISHDQPVAVAMVVLQGGGDGSL</sequence>
<keyword evidence="7" id="KW-0275">Fatty acid biosynthesis</keyword>
<reference evidence="9" key="1">
    <citation type="submission" date="2019-08" db="EMBL/GenBank/DDBJ databases">
        <authorList>
            <person name="Kucharzyk K."/>
            <person name="Murdoch R.W."/>
            <person name="Higgins S."/>
            <person name="Loffler F."/>
        </authorList>
    </citation>
    <scope>NUCLEOTIDE SEQUENCE</scope>
</reference>
<keyword evidence="3" id="KW-0479">Metal-binding</keyword>
<name>A0A644XZH1_9ZZZZ</name>
<dbReference type="GO" id="GO:0008897">
    <property type="term" value="F:holo-[acyl-carrier-protein] synthase activity"/>
    <property type="evidence" value="ECO:0007669"/>
    <property type="project" value="UniProtKB-EC"/>
</dbReference>
<dbReference type="GO" id="GO:0000287">
    <property type="term" value="F:magnesium ion binding"/>
    <property type="evidence" value="ECO:0007669"/>
    <property type="project" value="InterPro"/>
</dbReference>
<keyword evidence="5" id="KW-0460">Magnesium</keyword>
<dbReference type="NCBIfam" id="TIGR00556">
    <property type="entry name" value="pantethn_trn"/>
    <property type="match status" value="1"/>
</dbReference>
<evidence type="ECO:0000256" key="3">
    <source>
        <dbReference type="ARBA" id="ARBA00022723"/>
    </source>
</evidence>
<protein>
    <submittedName>
        <fullName evidence="9">Holo-[acyl-carrier-protein] synthase</fullName>
        <ecNumber evidence="9">2.7.8.7</ecNumber>
    </submittedName>
</protein>
<dbReference type="AlphaFoldDB" id="A0A644XZH1"/>
<evidence type="ECO:0000256" key="7">
    <source>
        <dbReference type="ARBA" id="ARBA00023160"/>
    </source>
</evidence>
<dbReference type="SUPFAM" id="SSF56214">
    <property type="entry name" value="4'-phosphopantetheinyl transferase"/>
    <property type="match status" value="1"/>
</dbReference>
<accession>A0A644XZH1</accession>
<dbReference type="InterPro" id="IPR004568">
    <property type="entry name" value="Ppantetheine-prot_Trfase_dom"/>
</dbReference>
<evidence type="ECO:0000313" key="9">
    <source>
        <dbReference type="EMBL" id="MPM19673.1"/>
    </source>
</evidence>
<dbReference type="InterPro" id="IPR008278">
    <property type="entry name" value="4-PPantetheinyl_Trfase_dom"/>
</dbReference>
<evidence type="ECO:0000256" key="4">
    <source>
        <dbReference type="ARBA" id="ARBA00022832"/>
    </source>
</evidence>
<evidence type="ECO:0000256" key="5">
    <source>
        <dbReference type="ARBA" id="ARBA00022842"/>
    </source>
</evidence>
<keyword evidence="1" id="KW-0444">Lipid biosynthesis</keyword>
<keyword evidence="6" id="KW-0443">Lipid metabolism</keyword>
<feature type="domain" description="4'-phosphopantetheinyl transferase" evidence="8">
    <location>
        <begin position="4"/>
        <end position="94"/>
    </location>
</feature>
<dbReference type="InterPro" id="IPR002582">
    <property type="entry name" value="ACPS"/>
</dbReference>
<dbReference type="HAMAP" id="MF_00101">
    <property type="entry name" value="AcpS"/>
    <property type="match status" value="1"/>
</dbReference>
<proteinExistence type="inferred from homology"/>